<comment type="function">
    <text evidence="6">An essential GTPase that binds both GDP and GTP, with rapid nucleotide exchange. Plays a role in 16S rRNA processing and 30S ribosomal subunit biogenesis and possibly also in cell cycle regulation and energy metabolism.</text>
</comment>
<dbReference type="SUPFAM" id="SSF54814">
    <property type="entry name" value="Prokaryotic type KH domain (KH-domain type II)"/>
    <property type="match status" value="1"/>
</dbReference>
<dbReference type="Gene3D" id="3.40.50.300">
    <property type="entry name" value="P-loop containing nucleotide triphosphate hydrolases"/>
    <property type="match status" value="1"/>
</dbReference>
<protein>
    <recommendedName>
        <fullName evidence="2 6">GTPase Era</fullName>
    </recommendedName>
</protein>
<dbReference type="PANTHER" id="PTHR42698">
    <property type="entry name" value="GTPASE ERA"/>
    <property type="match status" value="1"/>
</dbReference>
<sequence>MNASVLFPTLGRGGGNQGATVHSGIVSIVGRPNVGKSSLLNALVGRKVSIVSHKPQTTRHRIQGVVNREDGQIVFVDTPGLHHRETRRLNRAMNEQAMASFHDVDLLVFVIEARRWSDEDQAVLRRLEGLDVPIGLVVNKIDRIEDKSALLPELQRLAGLRDFAFVVPLSALKRNNTDALLSELFSRLPDGPPLYPEDQIVGYDDSFLVSEIVREKLTRNLHQELPYSLTVSVEHFEREGKLDRIEAVIWVEREGQKKIVIGEEGITLKQVGTSARRDLERLMGRKVFLKLWCRVRENWSDDLKALKQFGLTGE</sequence>
<feature type="region of interest" description="G1" evidence="7">
    <location>
        <begin position="30"/>
        <end position="37"/>
    </location>
</feature>
<dbReference type="HAMAP" id="MF_00367">
    <property type="entry name" value="GTPase_Era"/>
    <property type="match status" value="1"/>
</dbReference>
<dbReference type="InterPro" id="IPR030388">
    <property type="entry name" value="G_ERA_dom"/>
</dbReference>
<comment type="caution">
    <text evidence="11">The sequence shown here is derived from an EMBL/GenBank/DDBJ whole genome shotgun (WGS) entry which is preliminary data.</text>
</comment>
<feature type="region of interest" description="G2" evidence="7">
    <location>
        <begin position="56"/>
        <end position="60"/>
    </location>
</feature>
<feature type="binding site" evidence="6">
    <location>
        <begin position="30"/>
        <end position="37"/>
    </location>
    <ligand>
        <name>GTP</name>
        <dbReference type="ChEBI" id="CHEBI:37565"/>
    </ligand>
</feature>
<dbReference type="GO" id="GO:0043024">
    <property type="term" value="F:ribosomal small subunit binding"/>
    <property type="evidence" value="ECO:0007669"/>
    <property type="project" value="TreeGrafter"/>
</dbReference>
<feature type="region of interest" description="G5" evidence="7">
    <location>
        <begin position="169"/>
        <end position="171"/>
    </location>
</feature>
<keyword evidence="6" id="KW-1003">Cell membrane</keyword>
<dbReference type="InterPro" id="IPR009019">
    <property type="entry name" value="KH_sf_prok-type"/>
</dbReference>
<feature type="domain" description="Era-type G" evidence="10">
    <location>
        <begin position="22"/>
        <end position="190"/>
    </location>
</feature>
<organism evidence="11 12">
    <name type="scientific">Solimonas marina</name>
    <dbReference type="NCBI Taxonomy" id="2714601"/>
    <lineage>
        <taxon>Bacteria</taxon>
        <taxon>Pseudomonadati</taxon>
        <taxon>Pseudomonadota</taxon>
        <taxon>Gammaproteobacteria</taxon>
        <taxon>Nevskiales</taxon>
        <taxon>Nevskiaceae</taxon>
        <taxon>Solimonas</taxon>
    </lineage>
</organism>
<dbReference type="InterPro" id="IPR015946">
    <property type="entry name" value="KH_dom-like_a/b"/>
</dbReference>
<feature type="binding site" evidence="6">
    <location>
        <begin position="77"/>
        <end position="81"/>
    </location>
    <ligand>
        <name>GTP</name>
        <dbReference type="ChEBI" id="CHEBI:37565"/>
    </ligand>
</feature>
<dbReference type="InterPro" id="IPR005662">
    <property type="entry name" value="GTPase_Era-like"/>
</dbReference>
<reference evidence="11" key="1">
    <citation type="submission" date="2020-03" db="EMBL/GenBank/DDBJ databases">
        <title>Solimonas marina sp. nov., isolated from deep seawater of the Pacific Ocean.</title>
        <authorList>
            <person name="Liu X."/>
            <person name="Lai Q."/>
            <person name="Sun F."/>
            <person name="Gai Y."/>
            <person name="Li G."/>
            <person name="Shao Z."/>
        </authorList>
    </citation>
    <scope>NUCLEOTIDE SEQUENCE</scope>
    <source>
        <strain evidence="11">C16B3</strain>
    </source>
</reference>
<evidence type="ECO:0000256" key="7">
    <source>
        <dbReference type="PROSITE-ProRule" id="PRU01050"/>
    </source>
</evidence>
<dbReference type="NCBIfam" id="TIGR00436">
    <property type="entry name" value="era"/>
    <property type="match status" value="1"/>
</dbReference>
<evidence type="ECO:0000313" key="11">
    <source>
        <dbReference type="EMBL" id="NKF21801.1"/>
    </source>
</evidence>
<dbReference type="InterPro" id="IPR027417">
    <property type="entry name" value="P-loop_NTPase"/>
</dbReference>
<dbReference type="NCBIfam" id="NF000908">
    <property type="entry name" value="PRK00089.1"/>
    <property type="match status" value="1"/>
</dbReference>
<evidence type="ECO:0000256" key="5">
    <source>
        <dbReference type="ARBA" id="ARBA00023134"/>
    </source>
</evidence>
<keyword evidence="3 6" id="KW-0547">Nucleotide-binding</keyword>
<keyword evidence="6" id="KW-0690">Ribosome biogenesis</keyword>
<dbReference type="Pfam" id="PF01926">
    <property type="entry name" value="MMR_HSR1"/>
    <property type="match status" value="1"/>
</dbReference>
<dbReference type="PROSITE" id="PS50823">
    <property type="entry name" value="KH_TYPE_2"/>
    <property type="match status" value="1"/>
</dbReference>
<dbReference type="GO" id="GO:0005886">
    <property type="term" value="C:plasma membrane"/>
    <property type="evidence" value="ECO:0007669"/>
    <property type="project" value="UniProtKB-SubCell"/>
</dbReference>
<keyword evidence="6" id="KW-0472">Membrane</keyword>
<dbReference type="FunFam" id="3.40.50.300:FF:000094">
    <property type="entry name" value="GTPase Era"/>
    <property type="match status" value="1"/>
</dbReference>
<dbReference type="Proteomes" id="UP000653472">
    <property type="component" value="Unassembled WGS sequence"/>
</dbReference>
<dbReference type="GO" id="GO:0000028">
    <property type="term" value="P:ribosomal small subunit assembly"/>
    <property type="evidence" value="ECO:0007669"/>
    <property type="project" value="TreeGrafter"/>
</dbReference>
<dbReference type="GO" id="GO:0005829">
    <property type="term" value="C:cytosol"/>
    <property type="evidence" value="ECO:0007669"/>
    <property type="project" value="TreeGrafter"/>
</dbReference>
<dbReference type="InterPro" id="IPR006073">
    <property type="entry name" value="GTP-bd"/>
</dbReference>
<evidence type="ECO:0000259" key="9">
    <source>
        <dbReference type="PROSITE" id="PS50823"/>
    </source>
</evidence>
<keyword evidence="5 6" id="KW-0342">GTP-binding</keyword>
<keyword evidence="12" id="KW-1185">Reference proteome</keyword>
<dbReference type="NCBIfam" id="TIGR00231">
    <property type="entry name" value="small_GTP"/>
    <property type="match status" value="1"/>
</dbReference>
<evidence type="ECO:0000256" key="2">
    <source>
        <dbReference type="ARBA" id="ARBA00020484"/>
    </source>
</evidence>
<evidence type="ECO:0000256" key="6">
    <source>
        <dbReference type="HAMAP-Rule" id="MF_00367"/>
    </source>
</evidence>
<evidence type="ECO:0000256" key="1">
    <source>
        <dbReference type="ARBA" id="ARBA00007921"/>
    </source>
</evidence>
<dbReference type="Pfam" id="PF07650">
    <property type="entry name" value="KH_2"/>
    <property type="match status" value="1"/>
</dbReference>
<dbReference type="CDD" id="cd04163">
    <property type="entry name" value="Era"/>
    <property type="match status" value="1"/>
</dbReference>
<gene>
    <name evidence="6" type="primary">era</name>
    <name evidence="11" type="ORF">G7Y82_05680</name>
</gene>
<feature type="domain" description="KH type-2" evidence="9">
    <location>
        <begin position="221"/>
        <end position="297"/>
    </location>
</feature>
<comment type="similarity">
    <text evidence="1 6 7 8">Belongs to the TRAFAC class TrmE-Era-EngA-EngB-Septin-like GTPase superfamily. Era GTPase family.</text>
</comment>
<name>A0A970B8W4_9GAMM</name>
<evidence type="ECO:0000256" key="3">
    <source>
        <dbReference type="ARBA" id="ARBA00022741"/>
    </source>
</evidence>
<dbReference type="SUPFAM" id="SSF52540">
    <property type="entry name" value="P-loop containing nucleoside triphosphate hydrolases"/>
    <property type="match status" value="1"/>
</dbReference>
<dbReference type="Gene3D" id="3.30.300.20">
    <property type="match status" value="1"/>
</dbReference>
<dbReference type="PROSITE" id="PS51713">
    <property type="entry name" value="G_ERA"/>
    <property type="match status" value="1"/>
</dbReference>
<keyword evidence="6" id="KW-0963">Cytoplasm</keyword>
<dbReference type="InterPro" id="IPR005225">
    <property type="entry name" value="Small_GTP-bd"/>
</dbReference>
<evidence type="ECO:0000259" key="10">
    <source>
        <dbReference type="PROSITE" id="PS51713"/>
    </source>
</evidence>
<feature type="region of interest" description="G3" evidence="7">
    <location>
        <begin position="77"/>
        <end position="80"/>
    </location>
</feature>
<comment type="subcellular location">
    <subcellularLocation>
        <location evidence="6">Cytoplasm</location>
    </subcellularLocation>
    <subcellularLocation>
        <location evidence="6">Cell membrane</location>
        <topology evidence="6">Peripheral membrane protein</topology>
    </subcellularLocation>
</comment>
<comment type="subunit">
    <text evidence="6">Monomer.</text>
</comment>
<evidence type="ECO:0000256" key="4">
    <source>
        <dbReference type="ARBA" id="ARBA00022884"/>
    </source>
</evidence>
<dbReference type="EMBL" id="JAAVXB010000002">
    <property type="protein sequence ID" value="NKF21801.1"/>
    <property type="molecule type" value="Genomic_DNA"/>
</dbReference>
<dbReference type="InterPro" id="IPR004044">
    <property type="entry name" value="KH_dom_type_2"/>
</dbReference>
<feature type="region of interest" description="G4" evidence="7">
    <location>
        <begin position="139"/>
        <end position="142"/>
    </location>
</feature>
<dbReference type="PRINTS" id="PR00326">
    <property type="entry name" value="GTP1OBG"/>
</dbReference>
<feature type="binding site" evidence="6">
    <location>
        <begin position="139"/>
        <end position="142"/>
    </location>
    <ligand>
        <name>GTP</name>
        <dbReference type="ChEBI" id="CHEBI:37565"/>
    </ligand>
</feature>
<keyword evidence="4 6" id="KW-0694">RNA-binding</keyword>
<evidence type="ECO:0000256" key="8">
    <source>
        <dbReference type="RuleBase" id="RU003761"/>
    </source>
</evidence>
<dbReference type="AlphaFoldDB" id="A0A970B8W4"/>
<dbReference type="PANTHER" id="PTHR42698:SF1">
    <property type="entry name" value="GTPASE ERA, MITOCHONDRIAL"/>
    <property type="match status" value="1"/>
</dbReference>
<keyword evidence="6" id="KW-0699">rRNA-binding</keyword>
<dbReference type="GO" id="GO:0005525">
    <property type="term" value="F:GTP binding"/>
    <property type="evidence" value="ECO:0007669"/>
    <property type="project" value="UniProtKB-UniRule"/>
</dbReference>
<dbReference type="GO" id="GO:0003924">
    <property type="term" value="F:GTPase activity"/>
    <property type="evidence" value="ECO:0007669"/>
    <property type="project" value="UniProtKB-UniRule"/>
</dbReference>
<dbReference type="CDD" id="cd22534">
    <property type="entry name" value="KH-II_Era"/>
    <property type="match status" value="1"/>
</dbReference>
<dbReference type="GO" id="GO:0070181">
    <property type="term" value="F:small ribosomal subunit rRNA binding"/>
    <property type="evidence" value="ECO:0007669"/>
    <property type="project" value="UniProtKB-UniRule"/>
</dbReference>
<proteinExistence type="inferred from homology"/>
<accession>A0A970B8W4</accession>
<evidence type="ECO:0000313" key="12">
    <source>
        <dbReference type="Proteomes" id="UP000653472"/>
    </source>
</evidence>